<dbReference type="InterPro" id="IPR009097">
    <property type="entry name" value="Cyclic_Pdiesterase"/>
</dbReference>
<protein>
    <submittedName>
        <fullName evidence="1">2'-5' RNA ligase family protein</fullName>
    </submittedName>
</protein>
<gene>
    <name evidence="1" type="ORF">KME15_08645</name>
</gene>
<comment type="caution">
    <text evidence="1">The sequence shown here is derived from an EMBL/GenBank/DDBJ whole genome shotgun (WGS) entry which is preliminary data.</text>
</comment>
<dbReference type="AlphaFoldDB" id="A0A951UMI0"/>
<organism evidence="1 2">
    <name type="scientific">Drouetiella hepatica Uher 2000/2452</name>
    <dbReference type="NCBI Taxonomy" id="904376"/>
    <lineage>
        <taxon>Bacteria</taxon>
        <taxon>Bacillati</taxon>
        <taxon>Cyanobacteriota</taxon>
        <taxon>Cyanophyceae</taxon>
        <taxon>Oculatellales</taxon>
        <taxon>Oculatellaceae</taxon>
        <taxon>Drouetiella</taxon>
    </lineage>
</organism>
<proteinExistence type="predicted"/>
<dbReference type="InterPro" id="IPR050580">
    <property type="entry name" value="2H_phosphoesterase_YjcG-like"/>
</dbReference>
<dbReference type="PANTHER" id="PTHR40037">
    <property type="entry name" value="PHOSPHOESTERASE YJCG-RELATED"/>
    <property type="match status" value="1"/>
</dbReference>
<name>A0A951UMI0_9CYAN</name>
<evidence type="ECO:0000313" key="1">
    <source>
        <dbReference type="EMBL" id="MBW4658729.1"/>
    </source>
</evidence>
<reference evidence="1" key="2">
    <citation type="journal article" date="2022" name="Microbiol. Resour. Announc.">
        <title>Metagenome Sequencing to Explore Phylogenomics of Terrestrial Cyanobacteria.</title>
        <authorList>
            <person name="Ward R.D."/>
            <person name="Stajich J.E."/>
            <person name="Johansen J.R."/>
            <person name="Huntemann M."/>
            <person name="Clum A."/>
            <person name="Foster B."/>
            <person name="Foster B."/>
            <person name="Roux S."/>
            <person name="Palaniappan K."/>
            <person name="Varghese N."/>
            <person name="Mukherjee S."/>
            <person name="Reddy T.B.K."/>
            <person name="Daum C."/>
            <person name="Copeland A."/>
            <person name="Chen I.A."/>
            <person name="Ivanova N.N."/>
            <person name="Kyrpides N.C."/>
            <person name="Shapiro N."/>
            <person name="Eloe-Fadrosh E.A."/>
            <person name="Pietrasiak N."/>
        </authorList>
    </citation>
    <scope>NUCLEOTIDE SEQUENCE</scope>
    <source>
        <strain evidence="1">UHER 2000/2452</strain>
    </source>
</reference>
<reference evidence="1" key="1">
    <citation type="submission" date="2021-05" db="EMBL/GenBank/DDBJ databases">
        <authorList>
            <person name="Pietrasiak N."/>
            <person name="Ward R."/>
            <person name="Stajich J.E."/>
            <person name="Kurbessoian T."/>
        </authorList>
    </citation>
    <scope>NUCLEOTIDE SEQUENCE</scope>
    <source>
        <strain evidence="1">UHER 2000/2452</strain>
    </source>
</reference>
<sequence>MMKSLLVVNYPTISAENFDWIQCLRKQHDQLYWEVIDPHFTIVFPVFNLEEKAFIHHITQVAKEIEAFDFVLRCAVLGDDAFSDFTHVFLVPDEGYSRIVKLHDRLYTGLLTHELRLDIPFVPHIGIASSRKAQICKCVVDELNANPFEIRGRVEKLDVIWSKENQVETIKQISLM</sequence>
<dbReference type="SUPFAM" id="SSF55144">
    <property type="entry name" value="LigT-like"/>
    <property type="match status" value="1"/>
</dbReference>
<dbReference type="Proteomes" id="UP000757435">
    <property type="component" value="Unassembled WGS sequence"/>
</dbReference>
<keyword evidence="1" id="KW-0436">Ligase</keyword>
<dbReference type="EMBL" id="JAHHHD010000007">
    <property type="protein sequence ID" value="MBW4658729.1"/>
    <property type="molecule type" value="Genomic_DNA"/>
</dbReference>
<dbReference type="Pfam" id="PF13563">
    <property type="entry name" value="2_5_RNA_ligase2"/>
    <property type="match status" value="1"/>
</dbReference>
<dbReference type="GO" id="GO:0016874">
    <property type="term" value="F:ligase activity"/>
    <property type="evidence" value="ECO:0007669"/>
    <property type="project" value="UniProtKB-KW"/>
</dbReference>
<dbReference type="PANTHER" id="PTHR40037:SF1">
    <property type="entry name" value="PHOSPHOESTERASE SAOUHSC_00951-RELATED"/>
    <property type="match status" value="1"/>
</dbReference>
<dbReference type="Gene3D" id="3.90.1140.10">
    <property type="entry name" value="Cyclic phosphodiesterase"/>
    <property type="match status" value="1"/>
</dbReference>
<evidence type="ECO:0000313" key="2">
    <source>
        <dbReference type="Proteomes" id="UP000757435"/>
    </source>
</evidence>
<accession>A0A951UMI0</accession>